<proteinExistence type="predicted"/>
<dbReference type="AlphaFoldDB" id="W7TKK8"/>
<evidence type="ECO:0000313" key="3">
    <source>
        <dbReference type="Proteomes" id="UP000019335"/>
    </source>
</evidence>
<keyword evidence="3" id="KW-1185">Reference proteome</keyword>
<comment type="caution">
    <text evidence="2">The sequence shown here is derived from an EMBL/GenBank/DDBJ whole genome shotgun (WGS) entry which is preliminary data.</text>
</comment>
<feature type="region of interest" description="Disordered" evidence="1">
    <location>
        <begin position="27"/>
        <end position="152"/>
    </location>
</feature>
<organism evidence="2 3">
    <name type="scientific">Nannochloropsis gaditana</name>
    <dbReference type="NCBI Taxonomy" id="72520"/>
    <lineage>
        <taxon>Eukaryota</taxon>
        <taxon>Sar</taxon>
        <taxon>Stramenopiles</taxon>
        <taxon>Ochrophyta</taxon>
        <taxon>Eustigmatophyceae</taxon>
        <taxon>Eustigmatales</taxon>
        <taxon>Monodopsidaceae</taxon>
        <taxon>Nannochloropsis</taxon>
    </lineage>
</organism>
<reference evidence="2 3" key="1">
    <citation type="journal article" date="2014" name="Mol. Plant">
        <title>Chromosome Scale Genome Assembly and Transcriptome Profiling of Nannochloropsis gaditana in Nitrogen Depletion.</title>
        <authorList>
            <person name="Corteggiani Carpinelli E."/>
            <person name="Telatin A."/>
            <person name="Vitulo N."/>
            <person name="Forcato C."/>
            <person name="D'Angelo M."/>
            <person name="Schiavon R."/>
            <person name="Vezzi A."/>
            <person name="Giacometti G.M."/>
            <person name="Morosinotto T."/>
            <person name="Valle G."/>
        </authorList>
    </citation>
    <scope>NUCLEOTIDE SEQUENCE [LARGE SCALE GENOMIC DNA]</scope>
    <source>
        <strain evidence="2 3">B-31</strain>
    </source>
</reference>
<evidence type="ECO:0000313" key="2">
    <source>
        <dbReference type="EMBL" id="EWM27630.1"/>
    </source>
</evidence>
<name>W7TKK8_9STRA</name>
<accession>W7TKK8</accession>
<feature type="region of interest" description="Disordered" evidence="1">
    <location>
        <begin position="351"/>
        <end position="396"/>
    </location>
</feature>
<feature type="region of interest" description="Disordered" evidence="1">
    <location>
        <begin position="414"/>
        <end position="446"/>
    </location>
</feature>
<dbReference type="EMBL" id="AZIL01000427">
    <property type="protein sequence ID" value="EWM27630.1"/>
    <property type="molecule type" value="Genomic_DNA"/>
</dbReference>
<feature type="region of interest" description="Disordered" evidence="1">
    <location>
        <begin position="284"/>
        <end position="338"/>
    </location>
</feature>
<feature type="region of interest" description="Disordered" evidence="1">
    <location>
        <begin position="215"/>
        <end position="235"/>
    </location>
</feature>
<feature type="compositionally biased region" description="Polar residues" evidence="1">
    <location>
        <begin position="113"/>
        <end position="131"/>
    </location>
</feature>
<protein>
    <submittedName>
        <fullName evidence="2">Uncharacterized protein</fullName>
    </submittedName>
</protein>
<feature type="compositionally biased region" description="Polar residues" evidence="1">
    <location>
        <begin position="295"/>
        <end position="309"/>
    </location>
</feature>
<evidence type="ECO:0000256" key="1">
    <source>
        <dbReference type="SAM" id="MobiDB-lite"/>
    </source>
</evidence>
<sequence>MASSGSLRMALGHRVVAKKYNHNIATAAEDPVSPEAMRVREGTGPGGHPLPRHQRRRSNLTDEASSALDEEEGTLEGAAAALEMEDESSRKVSTPSGMATRELGDGHPKTPSGPLSFTCCPNATSSPSCSSFAPEHPRRGPGPANSRSTVQPEDFRVSPSLLEMPTFPDDTEKSSILEQHVTRGTLGEEGAGTSESPSPSQRAALSSLYGLQAATSTLAEEKGEEDEGQLVQGREAHVGEVRQADEGAEGVSAFVEQFLARHYISDRPELKRYDSADAALAVARGGEKGARSGAGSHSRQSSALTISSHLKSELPFEDAVPPPAPSVLQAPPRLHGRRRSSEGFIEIQVANAPSSGPACSQEEAPEGWETGHSQGLSTGAIEEEEEEKRPRQALPQFSRFDSGDYFMQKDARARANEHPALEKSGAAEPGGTCMKERNRKNPESGKAISLLERSAEMHVKIDIGTGGQGARLCASYRRFAHC</sequence>
<dbReference type="OrthoDB" id="10322754at2759"/>
<feature type="compositionally biased region" description="Basic and acidic residues" evidence="1">
    <location>
        <begin position="434"/>
        <end position="443"/>
    </location>
</feature>
<dbReference type="Proteomes" id="UP000019335">
    <property type="component" value="Chromosome 6"/>
</dbReference>
<gene>
    <name evidence="2" type="ORF">Naga_100059g19</name>
</gene>